<evidence type="ECO:0000256" key="1">
    <source>
        <dbReference type="SAM" id="MobiDB-lite"/>
    </source>
</evidence>
<proteinExistence type="predicted"/>
<reference evidence="3 4" key="1">
    <citation type="submission" date="2021-05" db="EMBL/GenBank/DDBJ databases">
        <title>Novel species in genus Arthrobacter.</title>
        <authorList>
            <person name="Zhang G."/>
        </authorList>
    </citation>
    <scope>NUCLEOTIDE SEQUENCE [LARGE SCALE GENOMIC DNA]</scope>
    <source>
        <strain evidence="4">zg-ZUI227</strain>
    </source>
</reference>
<protein>
    <submittedName>
        <fullName evidence="3">Uncharacterized protein</fullName>
    </submittedName>
</protein>
<feature type="region of interest" description="Disordered" evidence="1">
    <location>
        <begin position="180"/>
        <end position="203"/>
    </location>
</feature>
<dbReference type="EMBL" id="CP076022">
    <property type="protein sequence ID" value="QWC08925.1"/>
    <property type="molecule type" value="Genomic_DNA"/>
</dbReference>
<evidence type="ECO:0000313" key="3">
    <source>
        <dbReference type="EMBL" id="QWC08925.1"/>
    </source>
</evidence>
<keyword evidence="2" id="KW-1133">Transmembrane helix</keyword>
<keyword evidence="2" id="KW-0812">Transmembrane</keyword>
<accession>A0A975M2X5</accession>
<feature type="transmembrane region" description="Helical" evidence="2">
    <location>
        <begin position="153"/>
        <end position="174"/>
    </location>
</feature>
<feature type="transmembrane region" description="Helical" evidence="2">
    <location>
        <begin position="66"/>
        <end position="85"/>
    </location>
</feature>
<dbReference type="Proteomes" id="UP000676885">
    <property type="component" value="Chromosome"/>
</dbReference>
<feature type="transmembrane region" description="Helical" evidence="2">
    <location>
        <begin position="123"/>
        <end position="141"/>
    </location>
</feature>
<keyword evidence="2" id="KW-0472">Membrane</keyword>
<sequence>MNILVYVIVACEIGFWVLLAGGLALRYLLGAKRLGLAVLASVPLLDVVLLLAAGADLARGGAADTVHGLAAFYLGFSVAFGHSLIRWADVRFAHRFAGGPAPVKPVKGTAAYRRGLWVEYARVLLACAVAVAVLLAMIVFVAADGSAEPLWGWIQKAGLVAGIWLVAGPVWGMFEQAPRRPAAESPSAGPSMPSAWPPSSSSA</sequence>
<evidence type="ECO:0000256" key="2">
    <source>
        <dbReference type="SAM" id="Phobius"/>
    </source>
</evidence>
<dbReference type="RefSeq" id="WP_210229274.1">
    <property type="nucleotide sequence ID" value="NZ_CP076022.1"/>
</dbReference>
<organism evidence="3 4">
    <name type="scientific">Arthrobacter jiangjiafuii</name>
    <dbReference type="NCBI Taxonomy" id="2817475"/>
    <lineage>
        <taxon>Bacteria</taxon>
        <taxon>Bacillati</taxon>
        <taxon>Actinomycetota</taxon>
        <taxon>Actinomycetes</taxon>
        <taxon>Micrococcales</taxon>
        <taxon>Micrococcaceae</taxon>
        <taxon>Arthrobacter</taxon>
    </lineage>
</organism>
<name>A0A975M2X5_9MICC</name>
<dbReference type="AlphaFoldDB" id="A0A975M2X5"/>
<gene>
    <name evidence="3" type="ORF">KKR91_10285</name>
</gene>
<feature type="transmembrane region" description="Helical" evidence="2">
    <location>
        <begin position="36"/>
        <end position="54"/>
    </location>
</feature>
<evidence type="ECO:0000313" key="4">
    <source>
        <dbReference type="Proteomes" id="UP000676885"/>
    </source>
</evidence>
<feature type="compositionally biased region" description="Low complexity" evidence="1">
    <location>
        <begin position="183"/>
        <end position="203"/>
    </location>
</feature>
<dbReference type="KEGG" id="ajg:KKR91_10285"/>
<feature type="transmembrane region" description="Helical" evidence="2">
    <location>
        <begin position="6"/>
        <end position="29"/>
    </location>
</feature>
<keyword evidence="4" id="KW-1185">Reference proteome</keyword>